<dbReference type="Gene3D" id="2.30.38.10">
    <property type="entry name" value="Luciferase, Domain 3"/>
    <property type="match status" value="1"/>
</dbReference>
<dbReference type="GO" id="GO:0043041">
    <property type="term" value="P:amino acid activation for nonribosomal peptide biosynthetic process"/>
    <property type="evidence" value="ECO:0007669"/>
    <property type="project" value="TreeGrafter"/>
</dbReference>
<dbReference type="SUPFAM" id="SSF52777">
    <property type="entry name" value="CoA-dependent acyltransferases"/>
    <property type="match status" value="1"/>
</dbReference>
<dbReference type="RefSeq" id="WP_142535271.1">
    <property type="nucleotide sequence ID" value="NZ_SGJB01000003.1"/>
</dbReference>
<evidence type="ECO:0000259" key="3">
    <source>
        <dbReference type="Pfam" id="PF13193"/>
    </source>
</evidence>
<reference evidence="4 5" key="1">
    <citation type="submission" date="2019-02" db="EMBL/GenBank/DDBJ databases">
        <title>Peptostreptococcaceae bacterium ZHW00191 nov., a new bacterium isolated from the human gut.</title>
        <authorList>
            <person name="Zhou H.-W."/>
            <person name="Chen X.-J."/>
        </authorList>
    </citation>
    <scope>NUCLEOTIDE SEQUENCE [LARGE SCALE GENOMIC DNA]</scope>
    <source>
        <strain evidence="4 5">ZHW00191</strain>
    </source>
</reference>
<dbReference type="PANTHER" id="PTHR45527">
    <property type="entry name" value="NONRIBOSOMAL PEPTIDE SYNTHETASE"/>
    <property type="match status" value="1"/>
</dbReference>
<evidence type="ECO:0000313" key="5">
    <source>
        <dbReference type="Proteomes" id="UP000317863"/>
    </source>
</evidence>
<dbReference type="OrthoDB" id="51171at2"/>
<feature type="domain" description="Condensation" evidence="2">
    <location>
        <begin position="3"/>
        <end position="234"/>
    </location>
</feature>
<dbReference type="Gene3D" id="3.30.559.30">
    <property type="entry name" value="Nonribosomal peptide synthetase, condensation domain"/>
    <property type="match status" value="1"/>
</dbReference>
<dbReference type="GO" id="GO:0044550">
    <property type="term" value="P:secondary metabolite biosynthetic process"/>
    <property type="evidence" value="ECO:0007669"/>
    <property type="project" value="TreeGrafter"/>
</dbReference>
<comment type="caution">
    <text evidence="4">The sequence shown here is derived from an EMBL/GenBank/DDBJ whole genome shotgun (WGS) entry which is preliminary data.</text>
</comment>
<dbReference type="GO" id="GO:0005829">
    <property type="term" value="C:cytosol"/>
    <property type="evidence" value="ECO:0007669"/>
    <property type="project" value="TreeGrafter"/>
</dbReference>
<dbReference type="InterPro" id="IPR045851">
    <property type="entry name" value="AMP-bd_C_sf"/>
</dbReference>
<evidence type="ECO:0000313" key="4">
    <source>
        <dbReference type="EMBL" id="TQQ85214.1"/>
    </source>
</evidence>
<evidence type="ECO:0000259" key="2">
    <source>
        <dbReference type="Pfam" id="PF00668"/>
    </source>
</evidence>
<proteinExistence type="predicted"/>
<dbReference type="GO" id="GO:0003824">
    <property type="term" value="F:catalytic activity"/>
    <property type="evidence" value="ECO:0007669"/>
    <property type="project" value="InterPro"/>
</dbReference>
<dbReference type="InterPro" id="IPR000873">
    <property type="entry name" value="AMP-dep_synth/lig_dom"/>
</dbReference>
<dbReference type="CDD" id="cd05930">
    <property type="entry name" value="A_NRPS"/>
    <property type="match status" value="1"/>
</dbReference>
<dbReference type="EMBL" id="SGJB01000003">
    <property type="protein sequence ID" value="TQQ85214.1"/>
    <property type="molecule type" value="Genomic_DNA"/>
</dbReference>
<dbReference type="PANTHER" id="PTHR45527:SF1">
    <property type="entry name" value="FATTY ACID SYNTHASE"/>
    <property type="match status" value="1"/>
</dbReference>
<dbReference type="InterPro" id="IPR001242">
    <property type="entry name" value="Condensation_dom"/>
</dbReference>
<dbReference type="Gene3D" id="3.30.300.30">
    <property type="match status" value="1"/>
</dbReference>
<dbReference type="Pfam" id="PF00501">
    <property type="entry name" value="AMP-binding"/>
    <property type="match status" value="1"/>
</dbReference>
<organism evidence="4 5">
    <name type="scientific">Peptacetobacter hominis</name>
    <dbReference type="NCBI Taxonomy" id="2743610"/>
    <lineage>
        <taxon>Bacteria</taxon>
        <taxon>Bacillati</taxon>
        <taxon>Bacillota</taxon>
        <taxon>Clostridia</taxon>
        <taxon>Peptostreptococcales</taxon>
        <taxon>Peptostreptococcaceae</taxon>
        <taxon>Peptacetobacter</taxon>
    </lineage>
</organism>
<accession>A0A544QWZ8</accession>
<gene>
    <name evidence="4" type="ORF">EXD82_02095</name>
</gene>
<name>A0A544QWZ8_9FIRM</name>
<keyword evidence="5" id="KW-1185">Reference proteome</keyword>
<feature type="domain" description="AMP-binding enzyme C-terminal" evidence="3">
    <location>
        <begin position="650"/>
        <end position="723"/>
    </location>
</feature>
<dbReference type="Pfam" id="PF13193">
    <property type="entry name" value="AMP-binding_C"/>
    <property type="match status" value="1"/>
</dbReference>
<dbReference type="SUPFAM" id="SSF56801">
    <property type="entry name" value="Acetyl-CoA synthetase-like"/>
    <property type="match status" value="1"/>
</dbReference>
<sequence>MTEDRLEKAKLHWRAVHEGYEVVARIPYDFFGKEDEGNIEEAKIRISGKVYTDFRKAAEENGVDITTALETVYGLILQEYTYEKDVIIGVSMNITPVRVKSHEGETFFEKAKKIVRQKNNSKEYMTYLLSEIEKGSPLNKKLVNTLIVSENVDAYSSQEMIEDLMRHKGYEFAVITAAGEGTLRIEARYSPFKYRYSTVERVLKMFENVIRQINDNNNIKTSDIKFITREEEKTVLEEFNISGMRKPLDRTYIDLFYEQVRKTPDNIALRDDKMTMTYRELDMVTERFAGYLNSIGVEREDTVASILPRNIGVAVAAIGVMKAGAAIFPIDITNPSERMGYLLEDSNAKFIITTKKLSKRIPKMNKKELYIENETMFNADYPITESVYPDNCAYRISTSGSTGRPKCMSIEHRSLVNMCMHAIDYIKADENDICGVYLSFSFDAVVKQIFPYLLCGASVDIIPEQARENEYTVNEYCKRKHITILAVPTIFAKRFIKNCENEYLRVLQSGGDRFKGYRKRHYDIYNEYGPAEFTVISTVYKVEEEDGRVPIGKPIYNTYAYIIDRNENLCPPGVPGELCLSGVQISRGYMNKEELTIEKFVPNPYCIDKYTRNLYKTGDLAKWTEDGNIDCIGRMDSQIKINGIRVEIFEIENTINRIPEIKSSVCVARKNERGETYLKAFYVSDDEVNPVKVKNYLEKNLPPYMIPEYIMQIESIPVTPIGKVNKKMLPKENISI</sequence>
<dbReference type="Gene3D" id="3.40.50.980">
    <property type="match status" value="2"/>
</dbReference>
<dbReference type="GO" id="GO:0031177">
    <property type="term" value="F:phosphopantetheine binding"/>
    <property type="evidence" value="ECO:0007669"/>
    <property type="project" value="TreeGrafter"/>
</dbReference>
<dbReference type="AlphaFoldDB" id="A0A544QWZ8"/>
<dbReference type="Pfam" id="PF00668">
    <property type="entry name" value="Condensation"/>
    <property type="match status" value="1"/>
</dbReference>
<dbReference type="InterPro" id="IPR025110">
    <property type="entry name" value="AMP-bd_C"/>
</dbReference>
<dbReference type="NCBIfam" id="TIGR01733">
    <property type="entry name" value="AA-adenyl-dom"/>
    <property type="match status" value="1"/>
</dbReference>
<dbReference type="Proteomes" id="UP000317863">
    <property type="component" value="Unassembled WGS sequence"/>
</dbReference>
<evidence type="ECO:0000259" key="1">
    <source>
        <dbReference type="Pfam" id="PF00501"/>
    </source>
</evidence>
<feature type="domain" description="AMP-dependent synthetase/ligase" evidence="1">
    <location>
        <begin position="256"/>
        <end position="589"/>
    </location>
</feature>
<dbReference type="InterPro" id="IPR010071">
    <property type="entry name" value="AA_adenyl_dom"/>
</dbReference>
<protein>
    <submittedName>
        <fullName evidence="4">Amino acid adenylation domain-containing protein</fullName>
    </submittedName>
</protein>